<keyword evidence="1" id="KW-0812">Transmembrane</keyword>
<accession>A0A9P3PV10</accession>
<protein>
    <submittedName>
        <fullName evidence="2">Uncharacterized protein</fullName>
    </submittedName>
</protein>
<keyword evidence="3" id="KW-1185">Reference proteome</keyword>
<sequence>MPSEPVIDILQIRTRSCVNAVSTRSIVSWLMAASVITSTIAVAAFGRIAIAGISLGSECLFQFQLLCCTVASTELPRERYQRRASMHPFISCLSDSKTLRSHIQQLHGRAWATCDRPSLFCPIVTSPISSISNQEQKKL</sequence>
<proteinExistence type="predicted"/>
<feature type="transmembrane region" description="Helical" evidence="1">
    <location>
        <begin position="26"/>
        <end position="45"/>
    </location>
</feature>
<evidence type="ECO:0000256" key="1">
    <source>
        <dbReference type="SAM" id="Phobius"/>
    </source>
</evidence>
<organism evidence="2 3">
    <name type="scientific">Lyophyllum shimeji</name>
    <name type="common">Hon-shimeji</name>
    <name type="synonym">Tricholoma shimeji</name>
    <dbReference type="NCBI Taxonomy" id="47721"/>
    <lineage>
        <taxon>Eukaryota</taxon>
        <taxon>Fungi</taxon>
        <taxon>Dikarya</taxon>
        <taxon>Basidiomycota</taxon>
        <taxon>Agaricomycotina</taxon>
        <taxon>Agaricomycetes</taxon>
        <taxon>Agaricomycetidae</taxon>
        <taxon>Agaricales</taxon>
        <taxon>Tricholomatineae</taxon>
        <taxon>Lyophyllaceae</taxon>
        <taxon>Lyophyllum</taxon>
    </lineage>
</organism>
<comment type="caution">
    <text evidence="2">The sequence shown here is derived from an EMBL/GenBank/DDBJ whole genome shotgun (WGS) entry which is preliminary data.</text>
</comment>
<evidence type="ECO:0000313" key="2">
    <source>
        <dbReference type="EMBL" id="GLB43447.1"/>
    </source>
</evidence>
<evidence type="ECO:0000313" key="3">
    <source>
        <dbReference type="Proteomes" id="UP001063166"/>
    </source>
</evidence>
<dbReference type="AlphaFoldDB" id="A0A9P3PV10"/>
<keyword evidence="1" id="KW-1133">Transmembrane helix</keyword>
<gene>
    <name evidence="2" type="ORF">LshimejAT787_1303480</name>
</gene>
<keyword evidence="1" id="KW-0472">Membrane</keyword>
<name>A0A9P3PV10_LYOSH</name>
<reference evidence="2" key="1">
    <citation type="submission" date="2022-07" db="EMBL/GenBank/DDBJ databases">
        <title>The genome of Lyophyllum shimeji provides insight into the initial evolution of ectomycorrhizal fungal genome.</title>
        <authorList>
            <person name="Kobayashi Y."/>
            <person name="Shibata T."/>
            <person name="Hirakawa H."/>
            <person name="Shigenobu S."/>
            <person name="Nishiyama T."/>
            <person name="Yamada A."/>
            <person name="Hasebe M."/>
            <person name="Kawaguchi M."/>
        </authorList>
    </citation>
    <scope>NUCLEOTIDE SEQUENCE</scope>
    <source>
        <strain evidence="2">AT787</strain>
    </source>
</reference>
<dbReference type="Proteomes" id="UP001063166">
    <property type="component" value="Unassembled WGS sequence"/>
</dbReference>
<dbReference type="EMBL" id="BRPK01000013">
    <property type="protein sequence ID" value="GLB43447.1"/>
    <property type="molecule type" value="Genomic_DNA"/>
</dbReference>